<evidence type="ECO:0000256" key="4">
    <source>
        <dbReference type="ARBA" id="ARBA00022692"/>
    </source>
</evidence>
<keyword evidence="3" id="KW-1003">Cell membrane</keyword>
<accession>A0ABU9UAG2</accession>
<dbReference type="Pfam" id="PF00528">
    <property type="entry name" value="BPD_transp_1"/>
    <property type="match status" value="1"/>
</dbReference>
<dbReference type="CDD" id="cd06261">
    <property type="entry name" value="TM_PBP2"/>
    <property type="match status" value="1"/>
</dbReference>
<keyword evidence="4 7" id="KW-0812">Transmembrane</keyword>
<dbReference type="Gene3D" id="1.10.3720.10">
    <property type="entry name" value="MetI-like"/>
    <property type="match status" value="1"/>
</dbReference>
<keyword evidence="6 7" id="KW-0472">Membrane</keyword>
<comment type="caution">
    <text evidence="9">The sequence shown here is derived from an EMBL/GenBank/DDBJ whole genome shotgun (WGS) entry which is preliminary data.</text>
</comment>
<dbReference type="InterPro" id="IPR035906">
    <property type="entry name" value="MetI-like_sf"/>
</dbReference>
<gene>
    <name evidence="9" type="ORF">WKV44_03755</name>
</gene>
<dbReference type="PANTHER" id="PTHR43744:SF12">
    <property type="entry name" value="ABC TRANSPORTER PERMEASE PROTEIN MG189-RELATED"/>
    <property type="match status" value="1"/>
</dbReference>
<keyword evidence="10" id="KW-1185">Reference proteome</keyword>
<organism evidence="9 10">
    <name type="scientific">Rarispira pelagica</name>
    <dbReference type="NCBI Taxonomy" id="3141764"/>
    <lineage>
        <taxon>Bacteria</taxon>
        <taxon>Pseudomonadati</taxon>
        <taxon>Spirochaetota</taxon>
        <taxon>Spirochaetia</taxon>
        <taxon>Winmispirales</taxon>
        <taxon>Winmispiraceae</taxon>
        <taxon>Rarispira</taxon>
    </lineage>
</organism>
<evidence type="ECO:0000256" key="7">
    <source>
        <dbReference type="RuleBase" id="RU363032"/>
    </source>
</evidence>
<dbReference type="InterPro" id="IPR000515">
    <property type="entry name" value="MetI-like"/>
</dbReference>
<dbReference type="Proteomes" id="UP001466331">
    <property type="component" value="Unassembled WGS sequence"/>
</dbReference>
<evidence type="ECO:0000259" key="8">
    <source>
        <dbReference type="PROSITE" id="PS50928"/>
    </source>
</evidence>
<evidence type="ECO:0000256" key="5">
    <source>
        <dbReference type="ARBA" id="ARBA00022989"/>
    </source>
</evidence>
<reference evidence="9 10" key="1">
    <citation type="submission" date="2024-03" db="EMBL/GenBank/DDBJ databases">
        <title>Ignisphaera cupida sp. nov., a hyperthermophilic hydrolytic archaeon from a hot spring of Kamchatka, and proposal of Ignisphaeraceae fam. nov.</title>
        <authorList>
            <person name="Podosokorskaya O.A."/>
            <person name="Elcheninov A.G."/>
            <person name="Maltseva A.I."/>
            <person name="Zayulina K.S."/>
            <person name="Novikov A."/>
            <person name="Merkel A.Y."/>
        </authorList>
    </citation>
    <scope>NUCLEOTIDE SEQUENCE [LARGE SCALE GENOMIC DNA]</scope>
    <source>
        <strain evidence="9 10">38H-sp</strain>
    </source>
</reference>
<comment type="subcellular location">
    <subcellularLocation>
        <location evidence="1 7">Cell membrane</location>
        <topology evidence="1 7">Multi-pass membrane protein</topology>
    </subcellularLocation>
</comment>
<feature type="transmembrane region" description="Helical" evidence="7">
    <location>
        <begin position="339"/>
        <end position="361"/>
    </location>
</feature>
<feature type="transmembrane region" description="Helical" evidence="7">
    <location>
        <begin position="206"/>
        <end position="227"/>
    </location>
</feature>
<dbReference type="RefSeq" id="WP_420069095.1">
    <property type="nucleotide sequence ID" value="NZ_JBCHKQ010000001.1"/>
</dbReference>
<evidence type="ECO:0000256" key="6">
    <source>
        <dbReference type="ARBA" id="ARBA00023136"/>
    </source>
</evidence>
<sequence>MIEQLTVVEGQARWQDKVANVVGKTVSYIVFITWALLTLLPIVWMGYSSFKSNEELNRSVFALPHDMFDNAHDEYKVLKHGPGIRYPKDLKVPKEQTIVIESTTIAPGRRYMVFFLDKKDLPPALANLKPGDKLTVDQLPKKYQTHIHWKTVWFNYESAITYGKLGLKFINSIIYTAGSTLLIVLLSLMVGFALGKLPFPKLSAVIGGFFGLGYLLSIPSIIIPLFLMMSSVGLVDTHIGIIIVYVAFGLPLGVMLASQFIKGLPDSLVESAYIDGASLMRMFFSIIVPMARPVAITIGIINGLGIWNEFLLVLVLASSEATKSLPVGVFSFSSLTSTQLGWQMAALVIAALPVIIVYAIFNRRIAEGVVAGAVKG</sequence>
<feature type="transmembrane region" description="Helical" evidence="7">
    <location>
        <begin position="173"/>
        <end position="194"/>
    </location>
</feature>
<feature type="transmembrane region" description="Helical" evidence="7">
    <location>
        <begin position="239"/>
        <end position="261"/>
    </location>
</feature>
<evidence type="ECO:0000256" key="1">
    <source>
        <dbReference type="ARBA" id="ARBA00004651"/>
    </source>
</evidence>
<protein>
    <submittedName>
        <fullName evidence="9">Carbohydrate ABC transporter permease</fullName>
    </submittedName>
</protein>
<proteinExistence type="inferred from homology"/>
<evidence type="ECO:0000313" key="10">
    <source>
        <dbReference type="Proteomes" id="UP001466331"/>
    </source>
</evidence>
<evidence type="ECO:0000313" key="9">
    <source>
        <dbReference type="EMBL" id="MEM5947653.1"/>
    </source>
</evidence>
<feature type="transmembrane region" description="Helical" evidence="7">
    <location>
        <begin position="26"/>
        <end position="47"/>
    </location>
</feature>
<evidence type="ECO:0000256" key="3">
    <source>
        <dbReference type="ARBA" id="ARBA00022475"/>
    </source>
</evidence>
<dbReference type="EMBL" id="JBCHKQ010000001">
    <property type="protein sequence ID" value="MEM5947653.1"/>
    <property type="molecule type" value="Genomic_DNA"/>
</dbReference>
<dbReference type="PANTHER" id="PTHR43744">
    <property type="entry name" value="ABC TRANSPORTER PERMEASE PROTEIN MG189-RELATED-RELATED"/>
    <property type="match status" value="1"/>
</dbReference>
<comment type="similarity">
    <text evidence="7">Belongs to the binding-protein-dependent transport system permease family.</text>
</comment>
<dbReference type="PROSITE" id="PS50928">
    <property type="entry name" value="ABC_TM1"/>
    <property type="match status" value="1"/>
</dbReference>
<evidence type="ECO:0000256" key="2">
    <source>
        <dbReference type="ARBA" id="ARBA00022448"/>
    </source>
</evidence>
<keyword evidence="5 7" id="KW-1133">Transmembrane helix</keyword>
<feature type="domain" description="ABC transmembrane type-1" evidence="8">
    <location>
        <begin position="169"/>
        <end position="361"/>
    </location>
</feature>
<dbReference type="SUPFAM" id="SSF161098">
    <property type="entry name" value="MetI-like"/>
    <property type="match status" value="1"/>
</dbReference>
<name>A0ABU9UAG2_9SPIR</name>
<keyword evidence="2 7" id="KW-0813">Transport</keyword>